<feature type="signal peptide" evidence="1">
    <location>
        <begin position="1"/>
        <end position="21"/>
    </location>
</feature>
<proteinExistence type="predicted"/>
<comment type="caution">
    <text evidence="2">The sequence shown here is derived from an EMBL/GenBank/DDBJ whole genome shotgun (WGS) entry which is preliminary data.</text>
</comment>
<protein>
    <recommendedName>
        <fullName evidence="4">Copper resistance protein NlpE</fullName>
    </recommendedName>
</protein>
<feature type="chain" id="PRO_5047295127" description="Copper resistance protein NlpE" evidence="1">
    <location>
        <begin position="22"/>
        <end position="150"/>
    </location>
</feature>
<dbReference type="EMBL" id="JAOSLC020000003">
    <property type="protein sequence ID" value="MDD7915846.1"/>
    <property type="molecule type" value="Genomic_DNA"/>
</dbReference>
<gene>
    <name evidence="2" type="ORF">N5A56_016080</name>
</gene>
<organism evidence="2 3">
    <name type="scientific">Polaribacter ponticola</name>
    <dbReference type="NCBI Taxonomy" id="2978475"/>
    <lineage>
        <taxon>Bacteria</taxon>
        <taxon>Pseudomonadati</taxon>
        <taxon>Bacteroidota</taxon>
        <taxon>Flavobacteriia</taxon>
        <taxon>Flavobacteriales</taxon>
        <taxon>Flavobacteriaceae</taxon>
    </lineage>
</organism>
<evidence type="ECO:0008006" key="4">
    <source>
        <dbReference type="Google" id="ProtNLM"/>
    </source>
</evidence>
<sequence>MKTLKKITLCLLTAFIISACSSNNGNTPGGCSNVCNYTLTTNDTPGTAATSIEGTYNLTMHFPDAESPFSEGTKATFTLLDNVLTVEVEGQECITIKNPRLTTSGSTEVQFRDTCRDMISYDVSENNGALNEINISSTTDGKWLGQFNDR</sequence>
<reference evidence="2" key="1">
    <citation type="submission" date="2023-02" db="EMBL/GenBank/DDBJ databases">
        <title>Polaribacter ponticola sp. nov., isolated from seawater.</title>
        <authorList>
            <person name="Baek J.H."/>
            <person name="Kim J.M."/>
            <person name="Choi D.G."/>
            <person name="Jeon C.O."/>
        </authorList>
    </citation>
    <scope>NUCLEOTIDE SEQUENCE</scope>
    <source>
        <strain evidence="2">MSW5</strain>
    </source>
</reference>
<keyword evidence="1" id="KW-0732">Signal</keyword>
<dbReference type="RefSeq" id="WP_265726433.1">
    <property type="nucleotide sequence ID" value="NZ_JAOSLC020000003.1"/>
</dbReference>
<evidence type="ECO:0000313" key="2">
    <source>
        <dbReference type="EMBL" id="MDD7915846.1"/>
    </source>
</evidence>
<evidence type="ECO:0000256" key="1">
    <source>
        <dbReference type="SAM" id="SignalP"/>
    </source>
</evidence>
<keyword evidence="3" id="KW-1185">Reference proteome</keyword>
<evidence type="ECO:0000313" key="3">
    <source>
        <dbReference type="Proteomes" id="UP001151478"/>
    </source>
</evidence>
<name>A0ABT5SCK0_9FLAO</name>
<dbReference type="PROSITE" id="PS51257">
    <property type="entry name" value="PROKAR_LIPOPROTEIN"/>
    <property type="match status" value="1"/>
</dbReference>
<dbReference type="Proteomes" id="UP001151478">
    <property type="component" value="Unassembled WGS sequence"/>
</dbReference>
<accession>A0ABT5SCK0</accession>